<sequence>MDTPNLLVIGQSSWISVMRTMTKQNFKLWNSNVTSVDVTRAEAQGISAPTVHCVNHDKIGRAVIPLTPEIWNGAGKCRLALGAGRPTGEEIGFVEALGGISEQGLAPHNFVDVATICEYKSGLLVASATIKCFEEPWSIWIDSGASGNYVRHRSFEGSQQYSEALKAHEGDYITVRLATGARVTASKVL</sequence>
<dbReference type="VEuPathDB" id="FungiDB:HpaG811438"/>
<reference evidence="1" key="2">
    <citation type="submission" date="2015-06" db="UniProtKB">
        <authorList>
            <consortium name="EnsemblProtists"/>
        </authorList>
    </citation>
    <scope>IDENTIFICATION</scope>
    <source>
        <strain evidence="1">Emoy2</strain>
    </source>
</reference>
<proteinExistence type="predicted"/>
<reference evidence="2" key="1">
    <citation type="journal article" date="2010" name="Science">
        <title>Signatures of adaptation to obligate biotrophy in the Hyaloperonospora arabidopsidis genome.</title>
        <authorList>
            <person name="Baxter L."/>
            <person name="Tripathy S."/>
            <person name="Ishaque N."/>
            <person name="Boot N."/>
            <person name="Cabral A."/>
            <person name="Kemen E."/>
            <person name="Thines M."/>
            <person name="Ah-Fong A."/>
            <person name="Anderson R."/>
            <person name="Badejoko W."/>
            <person name="Bittner-Eddy P."/>
            <person name="Boore J.L."/>
            <person name="Chibucos M.C."/>
            <person name="Coates M."/>
            <person name="Dehal P."/>
            <person name="Delehaunty K."/>
            <person name="Dong S."/>
            <person name="Downton P."/>
            <person name="Dumas B."/>
            <person name="Fabro G."/>
            <person name="Fronick C."/>
            <person name="Fuerstenberg S.I."/>
            <person name="Fulton L."/>
            <person name="Gaulin E."/>
            <person name="Govers F."/>
            <person name="Hughes L."/>
            <person name="Humphray S."/>
            <person name="Jiang R.H."/>
            <person name="Judelson H."/>
            <person name="Kamoun S."/>
            <person name="Kyung K."/>
            <person name="Meijer H."/>
            <person name="Minx P."/>
            <person name="Morris P."/>
            <person name="Nelson J."/>
            <person name="Phuntumart V."/>
            <person name="Qutob D."/>
            <person name="Rehmany A."/>
            <person name="Rougon-Cardoso A."/>
            <person name="Ryden P."/>
            <person name="Torto-Alalibo T."/>
            <person name="Studholme D."/>
            <person name="Wang Y."/>
            <person name="Win J."/>
            <person name="Wood J."/>
            <person name="Clifton S.W."/>
            <person name="Rogers J."/>
            <person name="Van den Ackerveken G."/>
            <person name="Jones J.D."/>
            <person name="McDowell J.M."/>
            <person name="Beynon J."/>
            <person name="Tyler B.M."/>
        </authorList>
    </citation>
    <scope>NUCLEOTIDE SEQUENCE [LARGE SCALE GENOMIC DNA]</scope>
    <source>
        <strain evidence="2">Emoy2</strain>
    </source>
</reference>
<dbReference type="HOGENOM" id="CLU_1436975_0_0_1"/>
<dbReference type="Proteomes" id="UP000011713">
    <property type="component" value="Unassembled WGS sequence"/>
</dbReference>
<name>M4BY06_HYAAE</name>
<keyword evidence="2" id="KW-1185">Reference proteome</keyword>
<organism evidence="1 2">
    <name type="scientific">Hyaloperonospora arabidopsidis (strain Emoy2)</name>
    <name type="common">Downy mildew agent</name>
    <name type="synonym">Peronospora arabidopsidis</name>
    <dbReference type="NCBI Taxonomy" id="559515"/>
    <lineage>
        <taxon>Eukaryota</taxon>
        <taxon>Sar</taxon>
        <taxon>Stramenopiles</taxon>
        <taxon>Oomycota</taxon>
        <taxon>Peronosporomycetes</taxon>
        <taxon>Peronosporales</taxon>
        <taxon>Peronosporaceae</taxon>
        <taxon>Hyaloperonospora</taxon>
    </lineage>
</organism>
<accession>M4BY06</accession>
<dbReference type="AlphaFoldDB" id="M4BY06"/>
<dbReference type="EMBL" id="CU694992">
    <property type="status" value="NOT_ANNOTATED_CDS"/>
    <property type="molecule type" value="Genomic_DNA"/>
</dbReference>
<protein>
    <submittedName>
        <fullName evidence="1">Uncharacterized protein</fullName>
    </submittedName>
</protein>
<dbReference type="EnsemblProtists" id="HpaT811438">
    <property type="protein sequence ID" value="HpaP811438"/>
    <property type="gene ID" value="HpaG811438"/>
</dbReference>
<evidence type="ECO:0000313" key="2">
    <source>
        <dbReference type="Proteomes" id="UP000011713"/>
    </source>
</evidence>
<dbReference type="InParanoid" id="M4BY06"/>
<evidence type="ECO:0000313" key="1">
    <source>
        <dbReference type="EnsemblProtists" id="HpaP811438"/>
    </source>
</evidence>